<gene>
    <name evidence="1" type="ORF">EfsSVR2332_07010</name>
</gene>
<evidence type="ECO:0000313" key="2">
    <source>
        <dbReference type="Proteomes" id="UP001317613"/>
    </source>
</evidence>
<sequence length="46" mass="5462">MIGDFILWIKQVFKETFCVHDYKTKGTYGIYNSHGYLKCKKCGRIK</sequence>
<dbReference type="Proteomes" id="UP001317613">
    <property type="component" value="Chromosome"/>
</dbReference>
<dbReference type="EMBL" id="AP026729">
    <property type="protein sequence ID" value="BDQ60623.1"/>
    <property type="molecule type" value="Genomic_DNA"/>
</dbReference>
<protein>
    <submittedName>
        <fullName evidence="1">Uncharacterized protein</fullName>
    </submittedName>
</protein>
<accession>A0AC59HLV8</accession>
<proteinExistence type="predicted"/>
<name>A0AC59HLV8_ENTFL</name>
<evidence type="ECO:0000313" key="1">
    <source>
        <dbReference type="EMBL" id="BDQ60623.1"/>
    </source>
</evidence>
<reference evidence="1" key="1">
    <citation type="submission" date="2022-08" db="EMBL/GenBank/DDBJ databases">
        <title>Molecular epidemiological analysis of five strains of VanD-type vancomycin-resistant Enterococcus faecalis.</title>
        <authorList>
            <person name="Mimura K."/>
            <person name="Hashimoto Y."/>
            <person name="Tomita H."/>
        </authorList>
    </citation>
    <scope>NUCLEOTIDE SEQUENCE</scope>
    <source>
        <strain evidence="1">SVR2332</strain>
    </source>
</reference>
<organism evidence="1 2">
    <name type="scientific">Enterococcus faecalis</name>
    <name type="common">Streptococcus faecalis</name>
    <dbReference type="NCBI Taxonomy" id="1351"/>
    <lineage>
        <taxon>Bacteria</taxon>
        <taxon>Bacillati</taxon>
        <taxon>Bacillota</taxon>
        <taxon>Bacilli</taxon>
        <taxon>Lactobacillales</taxon>
        <taxon>Enterococcaceae</taxon>
        <taxon>Enterococcus</taxon>
    </lineage>
</organism>